<proteinExistence type="predicted"/>
<reference evidence="2" key="1">
    <citation type="submission" date="2020-03" db="EMBL/GenBank/DDBJ databases">
        <title>The deep terrestrial virosphere.</title>
        <authorList>
            <person name="Holmfeldt K."/>
            <person name="Nilsson E."/>
            <person name="Simone D."/>
            <person name="Lopez-Fernandez M."/>
            <person name="Wu X."/>
            <person name="de Brujin I."/>
            <person name="Lundin D."/>
            <person name="Andersson A."/>
            <person name="Bertilsson S."/>
            <person name="Dopson M."/>
        </authorList>
    </citation>
    <scope>NUCLEOTIDE SEQUENCE</scope>
    <source>
        <strain evidence="2">TM448A00834</strain>
        <strain evidence="3">TM448B00301</strain>
    </source>
</reference>
<dbReference type="AlphaFoldDB" id="A0A6H1ZKQ5"/>
<name>A0A6H1ZKQ5_9ZZZZ</name>
<dbReference type="EMBL" id="MT144606">
    <property type="protein sequence ID" value="QJH94814.1"/>
    <property type="molecule type" value="Genomic_DNA"/>
</dbReference>
<evidence type="ECO:0000313" key="3">
    <source>
        <dbReference type="EMBL" id="QJH94814.1"/>
    </source>
</evidence>
<gene>
    <name evidence="2" type="ORF">TM448A00834_0015</name>
    <name evidence="3" type="ORF">TM448B00301_0056</name>
</gene>
<accession>A0A6H1ZKQ5</accession>
<protein>
    <submittedName>
        <fullName evidence="2">Uncharacterized protein</fullName>
    </submittedName>
</protein>
<feature type="compositionally biased region" description="Basic and acidic residues" evidence="1">
    <location>
        <begin position="8"/>
        <end position="20"/>
    </location>
</feature>
<organism evidence="2">
    <name type="scientific">viral metagenome</name>
    <dbReference type="NCBI Taxonomy" id="1070528"/>
    <lineage>
        <taxon>unclassified sequences</taxon>
        <taxon>metagenomes</taxon>
        <taxon>organismal metagenomes</taxon>
    </lineage>
</organism>
<feature type="region of interest" description="Disordered" evidence="1">
    <location>
        <begin position="1"/>
        <end position="20"/>
    </location>
</feature>
<evidence type="ECO:0000313" key="2">
    <source>
        <dbReference type="EMBL" id="QJA48108.1"/>
    </source>
</evidence>
<dbReference type="EMBL" id="MT144071">
    <property type="protein sequence ID" value="QJA48108.1"/>
    <property type="molecule type" value="Genomic_DNA"/>
</dbReference>
<sequence length="97" mass="10845">MSRYGKAPSDKNKEPEEPREDVVFVEQQVTEIRGQGFASPAQEEELRSKGLVVCFIKHSDTRPVPVIVNGVTYELPDQQWIRVPVGVRDVLANAGLL</sequence>
<evidence type="ECO:0000256" key="1">
    <source>
        <dbReference type="SAM" id="MobiDB-lite"/>
    </source>
</evidence>